<evidence type="ECO:0000313" key="9">
    <source>
        <dbReference type="Proteomes" id="UP000398389"/>
    </source>
</evidence>
<dbReference type="FunFam" id="3.90.226.10:FF:000026">
    <property type="entry name" value="3-hydroxyisobutyryl-CoA hydrolase, mitochondrial"/>
    <property type="match status" value="1"/>
</dbReference>
<keyword evidence="5" id="KW-0496">Mitochondrion</keyword>
<dbReference type="InterPro" id="IPR045004">
    <property type="entry name" value="ECH_dom"/>
</dbReference>
<comment type="catalytic activity">
    <reaction evidence="1">
        <text>3-hydroxy-2-methylpropanoyl-CoA + H2O = 3-hydroxy-2-methylpropanoate + CoA + H(+)</text>
        <dbReference type="Rhea" id="RHEA:20888"/>
        <dbReference type="ChEBI" id="CHEBI:11805"/>
        <dbReference type="ChEBI" id="CHEBI:15377"/>
        <dbReference type="ChEBI" id="CHEBI:15378"/>
        <dbReference type="ChEBI" id="CHEBI:57287"/>
        <dbReference type="ChEBI" id="CHEBI:57340"/>
        <dbReference type="EC" id="3.1.2.4"/>
    </reaction>
</comment>
<dbReference type="PROSITE" id="PS00166">
    <property type="entry name" value="ENOYL_COA_HYDRATASE"/>
    <property type="match status" value="1"/>
</dbReference>
<protein>
    <recommendedName>
        <fullName evidence="3">3-hydroxyisobutyryl-CoA hydrolase</fullName>
        <ecNumber evidence="3">3.1.2.4</ecNumber>
    </recommendedName>
    <alternativeName>
        <fullName evidence="6">3-hydroxyisobutyryl-coenzyme A hydrolase</fullName>
    </alternativeName>
</protein>
<dbReference type="EMBL" id="CABVLU010000002">
    <property type="protein sequence ID" value="VVT51117.1"/>
    <property type="molecule type" value="Genomic_DNA"/>
</dbReference>
<comment type="subcellular location">
    <subcellularLocation>
        <location evidence="2">Mitochondrion</location>
    </subcellularLocation>
</comment>
<evidence type="ECO:0000256" key="6">
    <source>
        <dbReference type="ARBA" id="ARBA00031181"/>
    </source>
</evidence>
<dbReference type="AlphaFoldDB" id="A0A5E8BKL8"/>
<keyword evidence="4" id="KW-0378">Hydrolase</keyword>
<dbReference type="InterPro" id="IPR029045">
    <property type="entry name" value="ClpP/crotonase-like_dom_sf"/>
</dbReference>
<dbReference type="RefSeq" id="XP_031853598.1">
    <property type="nucleotide sequence ID" value="XM_031997707.1"/>
</dbReference>
<dbReference type="PANTHER" id="PTHR43176">
    <property type="entry name" value="3-HYDROXYISOBUTYRYL-COA HYDROLASE-RELATED"/>
    <property type="match status" value="1"/>
</dbReference>
<evidence type="ECO:0000259" key="7">
    <source>
        <dbReference type="Pfam" id="PF16113"/>
    </source>
</evidence>
<dbReference type="GO" id="GO:0003860">
    <property type="term" value="F:3-hydroxyisobutyryl-CoA hydrolase activity"/>
    <property type="evidence" value="ECO:0007669"/>
    <property type="project" value="UniProtKB-EC"/>
</dbReference>
<sequence length="491" mass="53391">MLSRSARSALRPIKMTLRAKINPNMLPALARNNSSASSSSPSDADDVLFAPNRAIRTITLNRPAKLNSLNQSMVDKIIPRMVEWTKSDTAQSIILKGAGNKALCAGGDVAALANDIAQNGPEGSARSTVFFKDEYTLNHLIASYPKPYIAVMNGITMGGGVGLSVHAPFRIATEKTLFAMPETDIGFFPDVGGSFFLSRLDGQIGTYLALTSARLKGYDAVAAGIATHYIPESLLPDVESRLAEVFVDSVAPIDAHSLVNSVLLEFETAAPEGYVFSLSGKARESIDAAFSNKTVEDIVAALEADGSDIAKSALKAILSRSPTAVKVTLAALRRGETLGIKDALDAEYRLAENFMYGHEFVEGVSAKLISKPARTPEWKPATLQEVTPDIVNGYISNRPDSVVQDIEFIHPENNFTKYPHTFGLPSEQQIKDYVLGNDNPDREFKVSAQEVHEHFDNITRGKLGVHQKIDDIIVRMTKPDPTDVQLLDWIY</sequence>
<evidence type="ECO:0000256" key="3">
    <source>
        <dbReference type="ARBA" id="ARBA00011915"/>
    </source>
</evidence>
<gene>
    <name evidence="8" type="ORF">SAPINGB_P002989</name>
</gene>
<dbReference type="SUPFAM" id="SSF52096">
    <property type="entry name" value="ClpP/crotonase"/>
    <property type="match status" value="1"/>
</dbReference>
<dbReference type="CDD" id="cd06558">
    <property type="entry name" value="crotonase-like"/>
    <property type="match status" value="1"/>
</dbReference>
<feature type="domain" description="Enoyl-CoA hydratase/isomerase" evidence="7">
    <location>
        <begin position="55"/>
        <end position="394"/>
    </location>
</feature>
<dbReference type="OrthoDB" id="1737613at2759"/>
<dbReference type="Pfam" id="PF16113">
    <property type="entry name" value="ECH_2"/>
    <property type="match status" value="1"/>
</dbReference>
<dbReference type="InterPro" id="IPR018376">
    <property type="entry name" value="Enoyl-CoA_hyd/isom_CS"/>
</dbReference>
<dbReference type="NCBIfam" id="NF004127">
    <property type="entry name" value="PRK05617.1"/>
    <property type="match status" value="1"/>
</dbReference>
<dbReference type="GO" id="GO:0005739">
    <property type="term" value="C:mitochondrion"/>
    <property type="evidence" value="ECO:0007669"/>
    <property type="project" value="UniProtKB-SubCell"/>
</dbReference>
<dbReference type="Proteomes" id="UP000398389">
    <property type="component" value="Unassembled WGS sequence"/>
</dbReference>
<organism evidence="8 9">
    <name type="scientific">Magnusiomyces paraingens</name>
    <dbReference type="NCBI Taxonomy" id="2606893"/>
    <lineage>
        <taxon>Eukaryota</taxon>
        <taxon>Fungi</taxon>
        <taxon>Dikarya</taxon>
        <taxon>Ascomycota</taxon>
        <taxon>Saccharomycotina</taxon>
        <taxon>Dipodascomycetes</taxon>
        <taxon>Dipodascales</taxon>
        <taxon>Dipodascaceae</taxon>
        <taxon>Magnusiomyces</taxon>
    </lineage>
</organism>
<dbReference type="PANTHER" id="PTHR43176:SF3">
    <property type="entry name" value="3-HYDROXYISOBUTYRYL-COA HYDROLASE, MITOCHONDRIAL"/>
    <property type="match status" value="1"/>
</dbReference>
<accession>A0A5E8BKL8</accession>
<evidence type="ECO:0000313" key="8">
    <source>
        <dbReference type="EMBL" id="VVT51117.1"/>
    </source>
</evidence>
<dbReference type="Gene3D" id="3.90.226.10">
    <property type="entry name" value="2-enoyl-CoA Hydratase, Chain A, domain 1"/>
    <property type="match status" value="1"/>
</dbReference>
<reference evidence="8 9" key="1">
    <citation type="submission" date="2019-09" db="EMBL/GenBank/DDBJ databases">
        <authorList>
            <person name="Brejova B."/>
        </authorList>
    </citation>
    <scope>NUCLEOTIDE SEQUENCE [LARGE SCALE GENOMIC DNA]</scope>
</reference>
<dbReference type="GO" id="GO:0006574">
    <property type="term" value="P:L-valine catabolic process"/>
    <property type="evidence" value="ECO:0007669"/>
    <property type="project" value="TreeGrafter"/>
</dbReference>
<dbReference type="EC" id="3.1.2.4" evidence="3"/>
<evidence type="ECO:0000256" key="1">
    <source>
        <dbReference type="ARBA" id="ARBA00001709"/>
    </source>
</evidence>
<evidence type="ECO:0000256" key="2">
    <source>
        <dbReference type="ARBA" id="ARBA00004173"/>
    </source>
</evidence>
<dbReference type="InterPro" id="IPR032259">
    <property type="entry name" value="HIBYL-CoA-H"/>
</dbReference>
<dbReference type="GeneID" id="43581807"/>
<keyword evidence="9" id="KW-1185">Reference proteome</keyword>
<evidence type="ECO:0000256" key="4">
    <source>
        <dbReference type="ARBA" id="ARBA00022801"/>
    </source>
</evidence>
<evidence type="ECO:0000256" key="5">
    <source>
        <dbReference type="ARBA" id="ARBA00023128"/>
    </source>
</evidence>
<proteinExistence type="predicted"/>
<name>A0A5E8BKL8_9ASCO</name>